<dbReference type="PANTHER" id="PTHR11472:SF34">
    <property type="entry name" value="REGULATOR OF TELOMERE ELONGATION HELICASE 1"/>
    <property type="match status" value="1"/>
</dbReference>
<dbReference type="GO" id="GO:0003678">
    <property type="term" value="F:DNA helicase activity"/>
    <property type="evidence" value="ECO:0007669"/>
    <property type="project" value="TreeGrafter"/>
</dbReference>
<dbReference type="SMART" id="SM00491">
    <property type="entry name" value="HELICc2"/>
    <property type="match status" value="1"/>
</dbReference>
<dbReference type="GO" id="GO:0016818">
    <property type="term" value="F:hydrolase activity, acting on acid anhydrides, in phosphorus-containing anhydrides"/>
    <property type="evidence" value="ECO:0007669"/>
    <property type="project" value="InterPro"/>
</dbReference>
<feature type="domain" description="ATP-dependent helicase C-terminal" evidence="1">
    <location>
        <begin position="388"/>
        <end position="508"/>
    </location>
</feature>
<keyword evidence="2" id="KW-0067">ATP-binding</keyword>
<dbReference type="Pfam" id="PF13307">
    <property type="entry name" value="Helicase_C_2"/>
    <property type="match status" value="1"/>
</dbReference>
<accession>A0A6M3IRI7</accession>
<keyword evidence="2" id="KW-0378">Hydrolase</keyword>
<dbReference type="EMBL" id="MT141387">
    <property type="protein sequence ID" value="QJA59871.1"/>
    <property type="molecule type" value="Genomic_DNA"/>
</dbReference>
<sequence>MMSYEKVVLSDSPGDYKLPFSEWWENQREVAEDVLGMVKAEQTIILSCPTAFGKSAIPALASKVSPWRVTTMVGTRDLQQQYQDSFDWFDVVWGRQHYDCILPSRIDQWEVAYGEKPSFADCAHKGAEQSCVVAMDCPYLAAKAKALSGVARVLNYHYAYYADWWRSNPGVVVCDEAHTLPNTIIGLTSIDIGANTRKKFRLARFPAVNGSSKRALEPAVAWVGKALLAIEKWVGLAKRIGGDERELETADTLFRKLEDIKGFLSEADDDEWYVSTDMREDAMRIRPVHPAKYASKILLKAPATILMSATPGNIDVLCGDLGLKREEVQFVSAPHVIPEEQRPIFIHPDAPRMSAKTQLPAYKRQADMMADIMRRHEGQKGVIHTASWRHAELVVELLRHTGRMMLAKGARLETIQKFREAPKGTVAVSPSWDHGLNFEGDAARFTIVSKVPFMNYGDPIVRLRLKAKGGRTWYDNDACLRVVQACGRIVRSVDDWGFSYILDNNWSRVSKHAPEWFKVQQL</sequence>
<name>A0A6M3IRI7_9ZZZZ</name>
<proteinExistence type="predicted"/>
<evidence type="ECO:0000259" key="1">
    <source>
        <dbReference type="SMART" id="SM00491"/>
    </source>
</evidence>
<dbReference type="GO" id="GO:0005524">
    <property type="term" value="F:ATP binding"/>
    <property type="evidence" value="ECO:0007669"/>
    <property type="project" value="InterPro"/>
</dbReference>
<dbReference type="SUPFAM" id="SSF52540">
    <property type="entry name" value="P-loop containing nucleoside triphosphate hydrolases"/>
    <property type="match status" value="1"/>
</dbReference>
<dbReference type="Gene3D" id="3.40.50.300">
    <property type="entry name" value="P-loop containing nucleotide triphosphate hydrolases"/>
    <property type="match status" value="2"/>
</dbReference>
<dbReference type="InterPro" id="IPR006555">
    <property type="entry name" value="ATP-dep_Helicase_C"/>
</dbReference>
<dbReference type="GO" id="GO:0003676">
    <property type="term" value="F:nucleic acid binding"/>
    <property type="evidence" value="ECO:0007669"/>
    <property type="project" value="InterPro"/>
</dbReference>
<dbReference type="AlphaFoldDB" id="A0A6M3IRI7"/>
<dbReference type="InterPro" id="IPR027417">
    <property type="entry name" value="P-loop_NTPase"/>
</dbReference>
<evidence type="ECO:0000313" key="2">
    <source>
        <dbReference type="EMBL" id="QJA59871.1"/>
    </source>
</evidence>
<reference evidence="2" key="1">
    <citation type="submission" date="2020-03" db="EMBL/GenBank/DDBJ databases">
        <title>The deep terrestrial virosphere.</title>
        <authorList>
            <person name="Holmfeldt K."/>
            <person name="Nilsson E."/>
            <person name="Simone D."/>
            <person name="Lopez-Fernandez M."/>
            <person name="Wu X."/>
            <person name="de Brujin I."/>
            <person name="Lundin D."/>
            <person name="Andersson A."/>
            <person name="Bertilsson S."/>
            <person name="Dopson M."/>
        </authorList>
    </citation>
    <scope>NUCLEOTIDE SEQUENCE</scope>
    <source>
        <strain evidence="2">MM415B01222</strain>
    </source>
</reference>
<dbReference type="InterPro" id="IPR045028">
    <property type="entry name" value="DinG/Rad3-like"/>
</dbReference>
<gene>
    <name evidence="2" type="ORF">MM415B01222_0017</name>
</gene>
<keyword evidence="2" id="KW-0347">Helicase</keyword>
<keyword evidence="2" id="KW-0547">Nucleotide-binding</keyword>
<organism evidence="2">
    <name type="scientific">viral metagenome</name>
    <dbReference type="NCBI Taxonomy" id="1070528"/>
    <lineage>
        <taxon>unclassified sequences</taxon>
        <taxon>metagenomes</taxon>
        <taxon>organismal metagenomes</taxon>
    </lineage>
</organism>
<protein>
    <submittedName>
        <fullName evidence="2">Putative helicase</fullName>
    </submittedName>
</protein>
<dbReference type="PANTHER" id="PTHR11472">
    <property type="entry name" value="DNA REPAIR DEAD HELICASE RAD3/XP-D SUBFAMILY MEMBER"/>
    <property type="match status" value="1"/>
</dbReference>
<dbReference type="GO" id="GO:0006139">
    <property type="term" value="P:nucleobase-containing compound metabolic process"/>
    <property type="evidence" value="ECO:0007669"/>
    <property type="project" value="InterPro"/>
</dbReference>